<evidence type="ECO:0000256" key="7">
    <source>
        <dbReference type="ARBA" id="ARBA00022989"/>
    </source>
</evidence>
<evidence type="ECO:0000256" key="1">
    <source>
        <dbReference type="ARBA" id="ARBA00004651"/>
    </source>
</evidence>
<dbReference type="InterPro" id="IPR004513">
    <property type="entry name" value="FtsX"/>
</dbReference>
<reference evidence="14" key="2">
    <citation type="journal article" date="2021" name="PeerJ">
        <title>Extensive microbial diversity within the chicken gut microbiome revealed by metagenomics and culture.</title>
        <authorList>
            <person name="Gilroy R."/>
            <person name="Ravi A."/>
            <person name="Getino M."/>
            <person name="Pursley I."/>
            <person name="Horton D.L."/>
            <person name="Alikhan N.F."/>
            <person name="Baker D."/>
            <person name="Gharbi K."/>
            <person name="Hall N."/>
            <person name="Watson M."/>
            <person name="Adriaenssens E.M."/>
            <person name="Foster-Nyarko E."/>
            <person name="Jarju S."/>
            <person name="Secka A."/>
            <person name="Antonio M."/>
            <person name="Oren A."/>
            <person name="Chaudhuri R.R."/>
            <person name="La Ragione R."/>
            <person name="Hildebrand F."/>
            <person name="Pallen M.J."/>
        </authorList>
    </citation>
    <scope>NUCLEOTIDE SEQUENCE</scope>
    <source>
        <strain evidence="14">ChiBcec2-4451</strain>
    </source>
</reference>
<dbReference type="Gene3D" id="3.30.70.3040">
    <property type="match status" value="1"/>
</dbReference>
<evidence type="ECO:0000256" key="4">
    <source>
        <dbReference type="ARBA" id="ARBA00022475"/>
    </source>
</evidence>
<dbReference type="PROSITE" id="PS51257">
    <property type="entry name" value="PROKAR_LIPOPROTEIN"/>
    <property type="match status" value="1"/>
</dbReference>
<evidence type="ECO:0000313" key="15">
    <source>
        <dbReference type="Proteomes" id="UP000886723"/>
    </source>
</evidence>
<reference evidence="14" key="1">
    <citation type="submission" date="2020-10" db="EMBL/GenBank/DDBJ databases">
        <authorList>
            <person name="Gilroy R."/>
        </authorList>
    </citation>
    <scope>NUCLEOTIDE SEQUENCE</scope>
    <source>
        <strain evidence="14">ChiBcec2-4451</strain>
    </source>
</reference>
<comment type="subcellular location">
    <subcellularLocation>
        <location evidence="1">Cell membrane</location>
        <topology evidence="1">Multi-pass membrane protein</topology>
    </subcellularLocation>
</comment>
<evidence type="ECO:0000256" key="5">
    <source>
        <dbReference type="ARBA" id="ARBA00022618"/>
    </source>
</evidence>
<evidence type="ECO:0000256" key="10">
    <source>
        <dbReference type="PIRNR" id="PIRNR003097"/>
    </source>
</evidence>
<name>A0A9D1NWE4_9FIRM</name>
<gene>
    <name evidence="14" type="ORF">IAA63_13250</name>
</gene>
<dbReference type="GO" id="GO:0051301">
    <property type="term" value="P:cell division"/>
    <property type="evidence" value="ECO:0007669"/>
    <property type="project" value="UniProtKB-KW"/>
</dbReference>
<dbReference type="InterPro" id="IPR058204">
    <property type="entry name" value="FtsX_firmicutes-type"/>
</dbReference>
<keyword evidence="7 11" id="KW-1133">Transmembrane helix</keyword>
<feature type="transmembrane region" description="Helical" evidence="11">
    <location>
        <begin position="225"/>
        <end position="249"/>
    </location>
</feature>
<evidence type="ECO:0000256" key="3">
    <source>
        <dbReference type="ARBA" id="ARBA00021907"/>
    </source>
</evidence>
<dbReference type="PIRSF" id="PIRSF003097">
    <property type="entry name" value="FtsX"/>
    <property type="match status" value="1"/>
</dbReference>
<evidence type="ECO:0000256" key="9">
    <source>
        <dbReference type="ARBA" id="ARBA00023306"/>
    </source>
</evidence>
<dbReference type="PANTHER" id="PTHR47755">
    <property type="entry name" value="CELL DIVISION PROTEIN FTSX"/>
    <property type="match status" value="1"/>
</dbReference>
<evidence type="ECO:0000259" key="13">
    <source>
        <dbReference type="Pfam" id="PF18075"/>
    </source>
</evidence>
<protein>
    <recommendedName>
        <fullName evidence="3 10">Cell division protein FtsX</fullName>
    </recommendedName>
</protein>
<feature type="domain" description="FtsX extracellular" evidence="13">
    <location>
        <begin position="59"/>
        <end position="158"/>
    </location>
</feature>
<evidence type="ECO:0000256" key="8">
    <source>
        <dbReference type="ARBA" id="ARBA00023136"/>
    </source>
</evidence>
<feature type="transmembrane region" description="Helical" evidence="11">
    <location>
        <begin position="177"/>
        <end position="204"/>
    </location>
</feature>
<keyword evidence="9 10" id="KW-0131">Cell cycle</keyword>
<organism evidence="14 15">
    <name type="scientific">Candidatus Pullilachnospira stercoravium</name>
    <dbReference type="NCBI Taxonomy" id="2840913"/>
    <lineage>
        <taxon>Bacteria</taxon>
        <taxon>Bacillati</taxon>
        <taxon>Bacillota</taxon>
        <taxon>Clostridia</taxon>
        <taxon>Lachnospirales</taxon>
        <taxon>Lachnospiraceae</taxon>
        <taxon>Lachnospiraceae incertae sedis</taxon>
        <taxon>Candidatus Pullilachnospira</taxon>
    </lineage>
</organism>
<feature type="transmembrane region" description="Helical" evidence="11">
    <location>
        <begin position="21"/>
        <end position="46"/>
    </location>
</feature>
<dbReference type="Proteomes" id="UP000886723">
    <property type="component" value="Unassembled WGS sequence"/>
</dbReference>
<evidence type="ECO:0000256" key="6">
    <source>
        <dbReference type="ARBA" id="ARBA00022692"/>
    </source>
</evidence>
<dbReference type="PANTHER" id="PTHR47755:SF1">
    <property type="entry name" value="CELL DIVISION PROTEIN FTSX"/>
    <property type="match status" value="1"/>
</dbReference>
<keyword evidence="6 11" id="KW-0812">Transmembrane</keyword>
<dbReference type="InterPro" id="IPR003838">
    <property type="entry name" value="ABC3_permease_C"/>
</dbReference>
<evidence type="ECO:0000313" key="14">
    <source>
        <dbReference type="EMBL" id="HIV14085.1"/>
    </source>
</evidence>
<dbReference type="NCBIfam" id="NF038347">
    <property type="entry name" value="FtsX_Gpos"/>
    <property type="match status" value="1"/>
</dbReference>
<dbReference type="Pfam" id="PF02687">
    <property type="entry name" value="FtsX"/>
    <property type="match status" value="1"/>
</dbReference>
<keyword evidence="5 10" id="KW-0132">Cell division</keyword>
<feature type="domain" description="ABC3 transporter permease C-terminal" evidence="12">
    <location>
        <begin position="181"/>
        <end position="303"/>
    </location>
</feature>
<dbReference type="AlphaFoldDB" id="A0A9D1NWE4"/>
<comment type="caution">
    <text evidence="14">The sequence shown here is derived from an EMBL/GenBank/DDBJ whole genome shotgun (WGS) entry which is preliminary data.</text>
</comment>
<evidence type="ECO:0000256" key="11">
    <source>
        <dbReference type="SAM" id="Phobius"/>
    </source>
</evidence>
<evidence type="ECO:0000256" key="2">
    <source>
        <dbReference type="ARBA" id="ARBA00007379"/>
    </source>
</evidence>
<dbReference type="InterPro" id="IPR040690">
    <property type="entry name" value="FtsX_ECD"/>
</dbReference>
<dbReference type="Pfam" id="PF18075">
    <property type="entry name" value="FtsX_ECD"/>
    <property type="match status" value="1"/>
</dbReference>
<dbReference type="GO" id="GO:0005886">
    <property type="term" value="C:plasma membrane"/>
    <property type="evidence" value="ECO:0007669"/>
    <property type="project" value="UniProtKB-SubCell"/>
</dbReference>
<keyword evidence="8 10" id="KW-0472">Membrane</keyword>
<accession>A0A9D1NWE4</accession>
<feature type="transmembrane region" description="Helical" evidence="11">
    <location>
        <begin position="278"/>
        <end position="299"/>
    </location>
</feature>
<comment type="similarity">
    <text evidence="2 10">Belongs to the ABC-4 integral membrane protein family. FtsX subfamily.</text>
</comment>
<dbReference type="EMBL" id="DVON01000280">
    <property type="protein sequence ID" value="HIV14085.1"/>
    <property type="molecule type" value="Genomic_DNA"/>
</dbReference>
<sequence>MRISTIGYSARQGIKNIWRNFMFSLASIATMTACIFLFGLFFSIVINFRYIVQSVEQNVGVTVMFDDGLDQASIDAIGTQIENLQGVTGVEYISADEAWEEFSQYYFSSLDDEEMYKEGFSNDNPLAQSSSYTVYVDNIENQDRIVQEIEAMDGVRTVNQLQGATTTLSTFNRLVSYISIAIILILLCVAVFLISNTVAIGISIRKEEIGIMKLIGATNFFVRAPFLIEGIIIGLIGSIIPLALLYVLYNRVVEYILTRFSVLTSVIQFLNVNQVFEVLAPVGLVLGMGIGLFGSIITIRKHLKV</sequence>
<comment type="function">
    <text evidence="10">Part of the ABC transporter FtsEX involved in asymmetric cellular division facilitating the initiation of sporulation.</text>
</comment>
<proteinExistence type="inferred from homology"/>
<keyword evidence="4 10" id="KW-1003">Cell membrane</keyword>
<evidence type="ECO:0000259" key="12">
    <source>
        <dbReference type="Pfam" id="PF02687"/>
    </source>
</evidence>